<accession>A0ABM1MF43</accession>
<organism evidence="2 3">
    <name type="scientific">Nicrophorus vespilloides</name>
    <name type="common">Boreal carrion beetle</name>
    <dbReference type="NCBI Taxonomy" id="110193"/>
    <lineage>
        <taxon>Eukaryota</taxon>
        <taxon>Metazoa</taxon>
        <taxon>Ecdysozoa</taxon>
        <taxon>Arthropoda</taxon>
        <taxon>Hexapoda</taxon>
        <taxon>Insecta</taxon>
        <taxon>Pterygota</taxon>
        <taxon>Neoptera</taxon>
        <taxon>Endopterygota</taxon>
        <taxon>Coleoptera</taxon>
        <taxon>Polyphaga</taxon>
        <taxon>Staphyliniformia</taxon>
        <taxon>Silphidae</taxon>
        <taxon>Nicrophorinae</taxon>
        <taxon>Nicrophorus</taxon>
    </lineage>
</organism>
<gene>
    <name evidence="3" type="primary">LOC108560244</name>
</gene>
<evidence type="ECO:0000256" key="1">
    <source>
        <dbReference type="SAM" id="SignalP"/>
    </source>
</evidence>
<proteinExistence type="predicted"/>
<keyword evidence="2" id="KW-1185">Reference proteome</keyword>
<name>A0ABM1MF43_NICVS</name>
<dbReference type="GeneID" id="108560244"/>
<evidence type="ECO:0000313" key="2">
    <source>
        <dbReference type="Proteomes" id="UP000695000"/>
    </source>
</evidence>
<dbReference type="RefSeq" id="XP_017773193.1">
    <property type="nucleotide sequence ID" value="XM_017917704.1"/>
</dbReference>
<feature type="chain" id="PRO_5045591888" evidence="1">
    <location>
        <begin position="26"/>
        <end position="169"/>
    </location>
</feature>
<feature type="signal peptide" evidence="1">
    <location>
        <begin position="1"/>
        <end position="25"/>
    </location>
</feature>
<sequence>MSHSQKTLLLVVALFSLLLLAPCEEIKHRVRRKVLFSKNSKLFFRFNVKVTILPWGILLAHAYAVRVNYELPDTIQKFYRFWKRNVHEEIETENNIQPGYVHGYSCIFSMLCGFVDSVQSSRSCGMFCEMGKIIASSSGLDAEFFKSIVSKCEYYQTKCRMTNTPIIGM</sequence>
<dbReference type="Proteomes" id="UP000695000">
    <property type="component" value="Unplaced"/>
</dbReference>
<protein>
    <submittedName>
        <fullName evidence="3">Uncharacterized protein LOC108560244</fullName>
    </submittedName>
</protein>
<evidence type="ECO:0000313" key="3">
    <source>
        <dbReference type="RefSeq" id="XP_017773193.1"/>
    </source>
</evidence>
<reference evidence="3" key="1">
    <citation type="submission" date="2025-08" db="UniProtKB">
        <authorList>
            <consortium name="RefSeq"/>
        </authorList>
    </citation>
    <scope>IDENTIFICATION</scope>
    <source>
        <tissue evidence="3">Whole Larva</tissue>
    </source>
</reference>
<keyword evidence="1" id="KW-0732">Signal</keyword>